<evidence type="ECO:0000313" key="6">
    <source>
        <dbReference type="EMBL" id="CCC70920.1"/>
    </source>
</evidence>
<evidence type="ECO:0000256" key="4">
    <source>
        <dbReference type="SAM" id="MobiDB-lite"/>
    </source>
</evidence>
<evidence type="ECO:0000313" key="7">
    <source>
        <dbReference type="Proteomes" id="UP000001640"/>
    </source>
</evidence>
<accession>G0VHN6</accession>
<dbReference type="InterPro" id="IPR001781">
    <property type="entry name" value="Znf_LIM"/>
</dbReference>
<proteinExistence type="predicted"/>
<dbReference type="OrthoDB" id="1112565at2759"/>
<keyword evidence="1 3" id="KW-0479">Metal-binding</keyword>
<dbReference type="HOGENOM" id="CLU_850177_0_0_1"/>
<evidence type="ECO:0000259" key="5">
    <source>
        <dbReference type="PROSITE" id="PS50023"/>
    </source>
</evidence>
<dbReference type="GeneID" id="96904586"/>
<reference evidence="6 7" key="1">
    <citation type="journal article" date="2011" name="Proc. Natl. Acad. Sci. U.S.A.">
        <title>Evolutionary erosion of yeast sex chromosomes by mating-type switching accidents.</title>
        <authorList>
            <person name="Gordon J.L."/>
            <person name="Armisen D."/>
            <person name="Proux-Wera E."/>
            <person name="Oheigeartaigh S.S."/>
            <person name="Byrne K.P."/>
            <person name="Wolfe K.H."/>
        </authorList>
    </citation>
    <scope>NUCLEOTIDE SEQUENCE [LARGE SCALE GENOMIC DNA]</scope>
    <source>
        <strain evidence="7">ATCC 76901 / BCRC 22586 / CBS 4309 / NBRC 1992 / NRRL Y-12630</strain>
    </source>
</reference>
<keyword evidence="3" id="KW-0440">LIM domain</keyword>
<keyword evidence="7" id="KW-1185">Reference proteome</keyword>
<dbReference type="STRING" id="1064592.G0VHN6"/>
<feature type="domain" description="LIM zinc-binding" evidence="5">
    <location>
        <begin position="230"/>
        <end position="296"/>
    </location>
</feature>
<dbReference type="RefSeq" id="XP_003677273.1">
    <property type="nucleotide sequence ID" value="XM_003677225.1"/>
</dbReference>
<dbReference type="PROSITE" id="PS50023">
    <property type="entry name" value="LIM_DOMAIN_2"/>
    <property type="match status" value="1"/>
</dbReference>
<organism evidence="6 7">
    <name type="scientific">Naumovozyma castellii</name>
    <name type="common">Yeast</name>
    <name type="synonym">Saccharomyces castellii</name>
    <dbReference type="NCBI Taxonomy" id="27288"/>
    <lineage>
        <taxon>Eukaryota</taxon>
        <taxon>Fungi</taxon>
        <taxon>Dikarya</taxon>
        <taxon>Ascomycota</taxon>
        <taxon>Saccharomycotina</taxon>
        <taxon>Saccharomycetes</taxon>
        <taxon>Saccharomycetales</taxon>
        <taxon>Saccharomycetaceae</taxon>
        <taxon>Naumovozyma</taxon>
    </lineage>
</organism>
<dbReference type="Pfam" id="PF00412">
    <property type="entry name" value="LIM"/>
    <property type="match status" value="1"/>
</dbReference>
<sequence length="327" mass="37719">MYDPIFPQLNPKVRYKTVLERAGFEVNYAMTRKHKTKKKKHVSIQVVPIADTVQESKQAELQSDDTRVNSSIDEREEDHTREERVMSFFNFEDTTCIDIHEDESNPKGQKEFTMLTSNNSILKIVEHAAEDQEPANDQPKLANDKSATITQEEQTHVPVILNKTDQVTELLAQLDTAMSQNNEELQDSLENTGKIEQPKPRMNEYKRSSAYLSGSVHVIPRSKIYPPGEGPCRKCHGEIRGKKVFSRDFTEELSGQWHRDCFRCIKCDLKFSKSVPCYILNDNPYCQIHYHEENKSICQICKEFIEGECLQNGKLEKFHVGCLKFNA</sequence>
<dbReference type="KEGG" id="ncs:NCAS_0G00330"/>
<protein>
    <recommendedName>
        <fullName evidence="5">LIM zinc-binding domain-containing protein</fullName>
    </recommendedName>
</protein>
<evidence type="ECO:0000256" key="3">
    <source>
        <dbReference type="PROSITE-ProRule" id="PRU00125"/>
    </source>
</evidence>
<dbReference type="GO" id="GO:0030695">
    <property type="term" value="F:GTPase regulator activity"/>
    <property type="evidence" value="ECO:0007669"/>
    <property type="project" value="UniProtKB-ARBA"/>
</dbReference>
<dbReference type="SMART" id="SM00132">
    <property type="entry name" value="LIM"/>
    <property type="match status" value="1"/>
</dbReference>
<dbReference type="EMBL" id="HE576758">
    <property type="protein sequence ID" value="CCC70920.1"/>
    <property type="molecule type" value="Genomic_DNA"/>
</dbReference>
<evidence type="ECO:0000256" key="2">
    <source>
        <dbReference type="ARBA" id="ARBA00022833"/>
    </source>
</evidence>
<dbReference type="Gene3D" id="2.10.110.10">
    <property type="entry name" value="Cysteine Rich Protein"/>
    <property type="match status" value="2"/>
</dbReference>
<keyword evidence="2 3" id="KW-0862">Zinc</keyword>
<gene>
    <name evidence="6" type="primary">NCAS0G00330</name>
    <name evidence="6" type="ordered locus">NCAS_0G00330</name>
</gene>
<name>G0VHN6_NAUCA</name>
<reference key="2">
    <citation type="submission" date="2011-08" db="EMBL/GenBank/DDBJ databases">
        <title>Genome sequence of Naumovozyma castellii.</title>
        <authorList>
            <person name="Gordon J.L."/>
            <person name="Armisen D."/>
            <person name="Proux-Wera E."/>
            <person name="OhEigeartaigh S.S."/>
            <person name="Byrne K.P."/>
            <person name="Wolfe K.H."/>
        </authorList>
    </citation>
    <scope>NUCLEOTIDE SEQUENCE</scope>
    <source>
        <strain>Type strain:CBS 4309</strain>
    </source>
</reference>
<dbReference type="PROSITE" id="PS00478">
    <property type="entry name" value="LIM_DOMAIN_1"/>
    <property type="match status" value="1"/>
</dbReference>
<dbReference type="CDD" id="cd09397">
    <property type="entry name" value="LIM1_UF1"/>
    <property type="match status" value="1"/>
</dbReference>
<dbReference type="eggNOG" id="KOG1703">
    <property type="taxonomic scope" value="Eukaryota"/>
</dbReference>
<evidence type="ECO:0000256" key="1">
    <source>
        <dbReference type="ARBA" id="ARBA00022723"/>
    </source>
</evidence>
<dbReference type="AlphaFoldDB" id="G0VHN6"/>
<feature type="region of interest" description="Disordered" evidence="4">
    <location>
        <begin position="55"/>
        <end position="81"/>
    </location>
</feature>
<dbReference type="SUPFAM" id="SSF57716">
    <property type="entry name" value="Glucocorticoid receptor-like (DNA-binding domain)"/>
    <property type="match status" value="1"/>
</dbReference>
<dbReference type="InParanoid" id="G0VHN6"/>
<dbReference type="Proteomes" id="UP000001640">
    <property type="component" value="Chromosome 7"/>
</dbReference>
<dbReference type="GO" id="GO:0046872">
    <property type="term" value="F:metal ion binding"/>
    <property type="evidence" value="ECO:0007669"/>
    <property type="project" value="UniProtKB-KW"/>
</dbReference>